<protein>
    <submittedName>
        <fullName evidence="1">Uncharacterized protein</fullName>
    </submittedName>
</protein>
<reference evidence="1" key="1">
    <citation type="journal article" date="2020" name="Nat. Commun.">
        <title>Large-scale genome sequencing of mycorrhizal fungi provides insights into the early evolution of symbiotic traits.</title>
        <authorList>
            <person name="Miyauchi S."/>
            <person name="Kiss E."/>
            <person name="Kuo A."/>
            <person name="Drula E."/>
            <person name="Kohler A."/>
            <person name="Sanchez-Garcia M."/>
            <person name="Morin E."/>
            <person name="Andreopoulos B."/>
            <person name="Barry K.W."/>
            <person name="Bonito G."/>
            <person name="Buee M."/>
            <person name="Carver A."/>
            <person name="Chen C."/>
            <person name="Cichocki N."/>
            <person name="Clum A."/>
            <person name="Culley D."/>
            <person name="Crous P.W."/>
            <person name="Fauchery L."/>
            <person name="Girlanda M."/>
            <person name="Hayes R.D."/>
            <person name="Keri Z."/>
            <person name="LaButti K."/>
            <person name="Lipzen A."/>
            <person name="Lombard V."/>
            <person name="Magnuson J."/>
            <person name="Maillard F."/>
            <person name="Murat C."/>
            <person name="Nolan M."/>
            <person name="Ohm R.A."/>
            <person name="Pangilinan J."/>
            <person name="Pereira M.F."/>
            <person name="Perotto S."/>
            <person name="Peter M."/>
            <person name="Pfister S."/>
            <person name="Riley R."/>
            <person name="Sitrit Y."/>
            <person name="Stielow J.B."/>
            <person name="Szollosi G."/>
            <person name="Zifcakova L."/>
            <person name="Stursova M."/>
            <person name="Spatafora J.W."/>
            <person name="Tedersoo L."/>
            <person name="Vaario L.M."/>
            <person name="Yamada A."/>
            <person name="Yan M."/>
            <person name="Wang P."/>
            <person name="Xu J."/>
            <person name="Bruns T."/>
            <person name="Baldrian P."/>
            <person name="Vilgalys R."/>
            <person name="Dunand C."/>
            <person name="Henrissat B."/>
            <person name="Grigoriev I.V."/>
            <person name="Hibbett D."/>
            <person name="Nagy L.G."/>
            <person name="Martin F.M."/>
        </authorList>
    </citation>
    <scope>NUCLEOTIDE SEQUENCE</scope>
    <source>
        <strain evidence="1">UP504</strain>
    </source>
</reference>
<keyword evidence="2" id="KW-1185">Reference proteome</keyword>
<sequence length="295" mass="33751">MPPKWKCRKVTAEKAVDLNDLNTFIGQYSKSENTNIRYAGILHKADEWLPNHLSQMNPDKDDFSVNIPGFEHTSPRNIFSNKTAKFAFREPMECTPHLLGMYLYNDCIIQGNGKSTADQIRAAFLLWFEQLDGDRFSRKTQWSWDLSQGPGKEGQGNPIQCYLVDEVYKSIVHAATMRGDSRTHSKAITVGDLTRIYNWSSNQCDATALLKKPVLSADEISGLTLHLFWLAFSSTAFTIWTRNMELSNLHHSDLDWDHVVAHHCIQHVQISLRKHKDEQQRAARGESRIEELCGM</sequence>
<organism evidence="1 2">
    <name type="scientific">Hydnum rufescens UP504</name>
    <dbReference type="NCBI Taxonomy" id="1448309"/>
    <lineage>
        <taxon>Eukaryota</taxon>
        <taxon>Fungi</taxon>
        <taxon>Dikarya</taxon>
        <taxon>Basidiomycota</taxon>
        <taxon>Agaricomycotina</taxon>
        <taxon>Agaricomycetes</taxon>
        <taxon>Cantharellales</taxon>
        <taxon>Hydnaceae</taxon>
        <taxon>Hydnum</taxon>
    </lineage>
</organism>
<evidence type="ECO:0000313" key="1">
    <source>
        <dbReference type="EMBL" id="KAF9503461.1"/>
    </source>
</evidence>
<dbReference type="OrthoDB" id="164951at2759"/>
<proteinExistence type="predicted"/>
<gene>
    <name evidence="1" type="ORF">BS47DRAFT_1402388</name>
</gene>
<evidence type="ECO:0000313" key="2">
    <source>
        <dbReference type="Proteomes" id="UP000886523"/>
    </source>
</evidence>
<name>A0A9P6AEJ0_9AGAM</name>
<dbReference type="AlphaFoldDB" id="A0A9P6AEJ0"/>
<comment type="caution">
    <text evidence="1">The sequence shown here is derived from an EMBL/GenBank/DDBJ whole genome shotgun (WGS) entry which is preliminary data.</text>
</comment>
<dbReference type="EMBL" id="MU129354">
    <property type="protein sequence ID" value="KAF9503461.1"/>
    <property type="molecule type" value="Genomic_DNA"/>
</dbReference>
<dbReference type="Proteomes" id="UP000886523">
    <property type="component" value="Unassembled WGS sequence"/>
</dbReference>
<accession>A0A9P6AEJ0</accession>